<accession>A0A968KUT2</accession>
<name>A0A968KUT2_9SPIO</name>
<evidence type="ECO:0000313" key="2">
    <source>
        <dbReference type="Proteomes" id="UP000778951"/>
    </source>
</evidence>
<proteinExistence type="predicted"/>
<dbReference type="AlphaFoldDB" id="A0A968KUT2"/>
<reference evidence="1" key="1">
    <citation type="submission" date="2020-03" db="EMBL/GenBank/DDBJ databases">
        <title>Spirochaetal bacteria isolated from arthropods constitute a novel genus Entomospira genus novum within the order Spirochaetales.</title>
        <authorList>
            <person name="Grana-Miraglia L."/>
            <person name="Sikutova S."/>
            <person name="Fingerle V."/>
            <person name="Sing A."/>
            <person name="Castillo-Ramirez S."/>
            <person name="Margos G."/>
            <person name="Rudolf I."/>
        </authorList>
    </citation>
    <scope>NUCLEOTIDE SEQUENCE</scope>
    <source>
        <strain evidence="1">BR149</strain>
    </source>
</reference>
<organism evidence="1 2">
    <name type="scientific">Entomospira culicis</name>
    <dbReference type="NCBI Taxonomy" id="2719989"/>
    <lineage>
        <taxon>Bacteria</taxon>
        <taxon>Pseudomonadati</taxon>
        <taxon>Spirochaetota</taxon>
        <taxon>Spirochaetia</taxon>
        <taxon>Spirochaetales</taxon>
        <taxon>Spirochaetaceae</taxon>
        <taxon>Entomospira</taxon>
    </lineage>
</organism>
<keyword evidence="2" id="KW-1185">Reference proteome</keyword>
<comment type="caution">
    <text evidence="1">The sequence shown here is derived from an EMBL/GenBank/DDBJ whole genome shotgun (WGS) entry which is preliminary data.</text>
</comment>
<dbReference type="PROSITE" id="PS51257">
    <property type="entry name" value="PROKAR_LIPOPROTEIN"/>
    <property type="match status" value="1"/>
</dbReference>
<sequence>MDSMKGYRFFVAIMVLMILLGCRWERAQIYDTLEVLQISDPQKMAVIREQAELAFTKQNVSTEIKSELGVVGIAFFYLQDTYGWIYGSRTTLYHGGFLERKDLSAVLEDGIWHVYHKKKAVMQMRQSDGGIVSMAGFGENAKQQRLMNEGFVYDADLAVKRAYLDAGKGREQMSYEVFPYYSEAEQDVIWYVRLGVNQLAIPGYMAIRQKDAVILGHSYGKYCE</sequence>
<dbReference type="EMBL" id="JAATLM010000001">
    <property type="protein sequence ID" value="NIZ69889.1"/>
    <property type="molecule type" value="Genomic_DNA"/>
</dbReference>
<dbReference type="RefSeq" id="WP_167695961.1">
    <property type="nucleotide sequence ID" value="NZ_CP118181.1"/>
</dbReference>
<evidence type="ECO:0008006" key="3">
    <source>
        <dbReference type="Google" id="ProtNLM"/>
    </source>
</evidence>
<gene>
    <name evidence="1" type="ORF">HCT48_06680</name>
</gene>
<dbReference type="Proteomes" id="UP000778951">
    <property type="component" value="Unassembled WGS sequence"/>
</dbReference>
<evidence type="ECO:0000313" key="1">
    <source>
        <dbReference type="EMBL" id="NIZ69889.1"/>
    </source>
</evidence>
<protein>
    <recommendedName>
        <fullName evidence="3">Lipoprotein</fullName>
    </recommendedName>
</protein>